<dbReference type="PANTHER" id="PTHR33908:SF11">
    <property type="entry name" value="MEMBRANE PROTEIN"/>
    <property type="match status" value="1"/>
</dbReference>
<feature type="transmembrane region" description="Helical" evidence="8">
    <location>
        <begin position="296"/>
        <end position="313"/>
    </location>
</feature>
<feature type="transmembrane region" description="Helical" evidence="8">
    <location>
        <begin position="6"/>
        <end position="28"/>
    </location>
</feature>
<dbReference type="GO" id="GO:0005886">
    <property type="term" value="C:plasma membrane"/>
    <property type="evidence" value="ECO:0007669"/>
    <property type="project" value="UniProtKB-SubCell"/>
</dbReference>
<sequence length="373" mass="44394">MNRRILSYFTVIFATLLSTFIVWLPFILKSPQWFGLDFFRQNFLTIYKHYDGPLYIVVAKTFYNPALIENLSLEFIQPTIYFAAHLPLYPVFIRLFSVIGYLKSMILVNVLFSLFLILFFYYFLTKFNITKKPLLLTAVFMFLPRFLVLRTVGAPESLFLFFIILSIYFFEKKHYLIAGLVGALATMTKTPGILLFVAYCLVFLERYIKIRKIELQWFFITLIPLGLASVFFLYLEQYKDFFAYFHSGDNLHLTSLYSMFNFRARWVGTAWLEDILFYLFIYGLALINLKESQFRSMFYFCLVFFTATIFVQHRDIARYSLPLWPFACIAFERFLTSKKTLLAMLILLPAIYLYTWNFLLYNVMPIANWKPYL</sequence>
<keyword evidence="5 8" id="KW-0812">Transmembrane</keyword>
<accession>A0A1F7I365</accession>
<evidence type="ECO:0000256" key="4">
    <source>
        <dbReference type="ARBA" id="ARBA00022679"/>
    </source>
</evidence>
<reference evidence="9 10" key="1">
    <citation type="journal article" date="2016" name="Nat. Commun.">
        <title>Thousands of microbial genomes shed light on interconnected biogeochemical processes in an aquifer system.</title>
        <authorList>
            <person name="Anantharaman K."/>
            <person name="Brown C.T."/>
            <person name="Hug L.A."/>
            <person name="Sharon I."/>
            <person name="Castelle C.J."/>
            <person name="Probst A.J."/>
            <person name="Thomas B.C."/>
            <person name="Singh A."/>
            <person name="Wilkins M.J."/>
            <person name="Karaoz U."/>
            <person name="Brodie E.L."/>
            <person name="Williams K.H."/>
            <person name="Hubbard S.S."/>
            <person name="Banfield J.F."/>
        </authorList>
    </citation>
    <scope>NUCLEOTIDE SEQUENCE [LARGE SCALE GENOMIC DNA]</scope>
</reference>
<comment type="caution">
    <text evidence="9">The sequence shown here is derived from an EMBL/GenBank/DDBJ whole genome shotgun (WGS) entry which is preliminary data.</text>
</comment>
<dbReference type="AlphaFoldDB" id="A0A1F7I365"/>
<keyword evidence="2" id="KW-1003">Cell membrane</keyword>
<feature type="transmembrane region" description="Helical" evidence="8">
    <location>
        <begin position="342"/>
        <end position="364"/>
    </location>
</feature>
<name>A0A1F7I365_9BACT</name>
<gene>
    <name evidence="9" type="ORF">A3F03_04830</name>
</gene>
<dbReference type="GO" id="GO:0016763">
    <property type="term" value="F:pentosyltransferase activity"/>
    <property type="evidence" value="ECO:0007669"/>
    <property type="project" value="TreeGrafter"/>
</dbReference>
<keyword evidence="3" id="KW-0328">Glycosyltransferase</keyword>
<evidence type="ECO:0000256" key="5">
    <source>
        <dbReference type="ARBA" id="ARBA00022692"/>
    </source>
</evidence>
<protein>
    <recommendedName>
        <fullName evidence="11">Glycosyltransferase RgtA/B/C/D-like domain-containing protein</fullName>
    </recommendedName>
</protein>
<feature type="transmembrane region" description="Helical" evidence="8">
    <location>
        <begin position="105"/>
        <end position="125"/>
    </location>
</feature>
<dbReference type="EMBL" id="MGAC01000030">
    <property type="protein sequence ID" value="OGK37834.1"/>
    <property type="molecule type" value="Genomic_DNA"/>
</dbReference>
<evidence type="ECO:0000256" key="2">
    <source>
        <dbReference type="ARBA" id="ARBA00022475"/>
    </source>
</evidence>
<feature type="transmembrane region" description="Helical" evidence="8">
    <location>
        <begin position="176"/>
        <end position="204"/>
    </location>
</feature>
<feature type="transmembrane region" description="Helical" evidence="8">
    <location>
        <begin position="146"/>
        <end position="170"/>
    </location>
</feature>
<dbReference type="InterPro" id="IPR050297">
    <property type="entry name" value="LipidA_mod_glycosyltrf_83"/>
</dbReference>
<evidence type="ECO:0000313" key="10">
    <source>
        <dbReference type="Proteomes" id="UP000176803"/>
    </source>
</evidence>
<evidence type="ECO:0000256" key="1">
    <source>
        <dbReference type="ARBA" id="ARBA00004651"/>
    </source>
</evidence>
<evidence type="ECO:0000256" key="6">
    <source>
        <dbReference type="ARBA" id="ARBA00022989"/>
    </source>
</evidence>
<keyword evidence="6 8" id="KW-1133">Transmembrane helix</keyword>
<dbReference type="GO" id="GO:0009103">
    <property type="term" value="P:lipopolysaccharide biosynthetic process"/>
    <property type="evidence" value="ECO:0007669"/>
    <property type="project" value="UniProtKB-ARBA"/>
</dbReference>
<feature type="transmembrane region" description="Helical" evidence="8">
    <location>
        <begin position="216"/>
        <end position="235"/>
    </location>
</feature>
<evidence type="ECO:0008006" key="11">
    <source>
        <dbReference type="Google" id="ProtNLM"/>
    </source>
</evidence>
<keyword evidence="7 8" id="KW-0472">Membrane</keyword>
<comment type="subcellular location">
    <subcellularLocation>
        <location evidence="1">Cell membrane</location>
        <topology evidence="1">Multi-pass membrane protein</topology>
    </subcellularLocation>
</comment>
<evidence type="ECO:0000256" key="7">
    <source>
        <dbReference type="ARBA" id="ARBA00023136"/>
    </source>
</evidence>
<organism evidence="9 10">
    <name type="scientific">Candidatus Roizmanbacteria bacterium RIFCSPHIGHO2_12_FULL_41_11</name>
    <dbReference type="NCBI Taxonomy" id="1802052"/>
    <lineage>
        <taxon>Bacteria</taxon>
        <taxon>Candidatus Roizmaniibacteriota</taxon>
    </lineage>
</organism>
<evidence type="ECO:0000313" key="9">
    <source>
        <dbReference type="EMBL" id="OGK37834.1"/>
    </source>
</evidence>
<dbReference type="Proteomes" id="UP000176803">
    <property type="component" value="Unassembled WGS sequence"/>
</dbReference>
<keyword evidence="4" id="KW-0808">Transferase</keyword>
<proteinExistence type="predicted"/>
<evidence type="ECO:0000256" key="3">
    <source>
        <dbReference type="ARBA" id="ARBA00022676"/>
    </source>
</evidence>
<evidence type="ECO:0000256" key="8">
    <source>
        <dbReference type="SAM" id="Phobius"/>
    </source>
</evidence>
<dbReference type="PANTHER" id="PTHR33908">
    <property type="entry name" value="MANNOSYLTRANSFERASE YKCB-RELATED"/>
    <property type="match status" value="1"/>
</dbReference>
<feature type="transmembrane region" description="Helical" evidence="8">
    <location>
        <begin position="266"/>
        <end position="289"/>
    </location>
</feature>